<dbReference type="InterPro" id="IPR008969">
    <property type="entry name" value="CarboxyPept-like_regulatory"/>
</dbReference>
<protein>
    <submittedName>
        <fullName evidence="13">TonB-linked SusC/RagA family outer membrane protein</fullName>
    </submittedName>
</protein>
<reference evidence="13 14" key="1">
    <citation type="submission" date="2019-03" db="EMBL/GenBank/DDBJ databases">
        <title>Genomic Encyclopedia of Archaeal and Bacterial Type Strains, Phase II (KMG-II): from individual species to whole genera.</title>
        <authorList>
            <person name="Goeker M."/>
        </authorList>
    </citation>
    <scope>NUCLEOTIDE SEQUENCE [LARGE SCALE GENOMIC DNA]</scope>
    <source>
        <strain evidence="13 14">DSM 28213</strain>
    </source>
</reference>
<dbReference type="GO" id="GO:0009279">
    <property type="term" value="C:cell outer membrane"/>
    <property type="evidence" value="ECO:0007669"/>
    <property type="project" value="UniProtKB-SubCell"/>
</dbReference>
<comment type="subcellular location">
    <subcellularLocation>
        <location evidence="1 8">Cell outer membrane</location>
        <topology evidence="1 8">Multi-pass membrane protein</topology>
    </subcellularLocation>
</comment>
<proteinExistence type="inferred from homology"/>
<evidence type="ECO:0000259" key="12">
    <source>
        <dbReference type="Pfam" id="PF07715"/>
    </source>
</evidence>
<dbReference type="PROSITE" id="PS52016">
    <property type="entry name" value="TONB_DEPENDENT_REC_3"/>
    <property type="match status" value="1"/>
</dbReference>
<dbReference type="InterPro" id="IPR037066">
    <property type="entry name" value="Plug_dom_sf"/>
</dbReference>
<keyword evidence="14" id="KW-1185">Reference proteome</keyword>
<keyword evidence="6 8" id="KW-0472">Membrane</keyword>
<dbReference type="NCBIfam" id="TIGR04056">
    <property type="entry name" value="OMP_RagA_SusC"/>
    <property type="match status" value="1"/>
</dbReference>
<dbReference type="InterPro" id="IPR039426">
    <property type="entry name" value="TonB-dep_rcpt-like"/>
</dbReference>
<comment type="caution">
    <text evidence="13">The sequence shown here is derived from an EMBL/GenBank/DDBJ whole genome shotgun (WGS) entry which is preliminary data.</text>
</comment>
<dbReference type="Gene3D" id="2.40.170.20">
    <property type="entry name" value="TonB-dependent receptor, beta-barrel domain"/>
    <property type="match status" value="1"/>
</dbReference>
<dbReference type="SUPFAM" id="SSF56935">
    <property type="entry name" value="Porins"/>
    <property type="match status" value="1"/>
</dbReference>
<dbReference type="AlphaFoldDB" id="A0A4R7FFD3"/>
<dbReference type="InterPro" id="IPR000531">
    <property type="entry name" value="Beta-barrel_TonB"/>
</dbReference>
<dbReference type="InterPro" id="IPR012910">
    <property type="entry name" value="Plug_dom"/>
</dbReference>
<dbReference type="Pfam" id="PF07715">
    <property type="entry name" value="Plug"/>
    <property type="match status" value="1"/>
</dbReference>
<evidence type="ECO:0000256" key="10">
    <source>
        <dbReference type="SAM" id="SignalP"/>
    </source>
</evidence>
<accession>A0A4R7FFD3</accession>
<evidence type="ECO:0000256" key="7">
    <source>
        <dbReference type="ARBA" id="ARBA00023237"/>
    </source>
</evidence>
<evidence type="ECO:0000256" key="4">
    <source>
        <dbReference type="ARBA" id="ARBA00022692"/>
    </source>
</evidence>
<evidence type="ECO:0000256" key="8">
    <source>
        <dbReference type="PROSITE-ProRule" id="PRU01360"/>
    </source>
</evidence>
<dbReference type="NCBIfam" id="TIGR04057">
    <property type="entry name" value="SusC_RagA_signa"/>
    <property type="match status" value="1"/>
</dbReference>
<dbReference type="OrthoDB" id="9768177at2"/>
<dbReference type="Pfam" id="PF13715">
    <property type="entry name" value="CarbopepD_reg_2"/>
    <property type="match status" value="1"/>
</dbReference>
<comment type="similarity">
    <text evidence="8 9">Belongs to the TonB-dependent receptor family.</text>
</comment>
<dbReference type="Gene3D" id="2.60.40.1120">
    <property type="entry name" value="Carboxypeptidase-like, regulatory domain"/>
    <property type="match status" value="1"/>
</dbReference>
<evidence type="ECO:0000256" key="3">
    <source>
        <dbReference type="ARBA" id="ARBA00022452"/>
    </source>
</evidence>
<name>A0A4R7FFD3_9FLAO</name>
<keyword evidence="4 8" id="KW-0812">Transmembrane</keyword>
<evidence type="ECO:0000256" key="9">
    <source>
        <dbReference type="RuleBase" id="RU003357"/>
    </source>
</evidence>
<feature type="domain" description="TonB-dependent receptor plug" evidence="12">
    <location>
        <begin position="125"/>
        <end position="249"/>
    </location>
</feature>
<dbReference type="InterPro" id="IPR023996">
    <property type="entry name" value="TonB-dep_OMP_SusC/RagA"/>
</dbReference>
<keyword evidence="3 8" id="KW-1134">Transmembrane beta strand</keyword>
<dbReference type="Gene3D" id="2.170.130.10">
    <property type="entry name" value="TonB-dependent receptor, plug domain"/>
    <property type="match status" value="1"/>
</dbReference>
<feature type="signal peptide" evidence="10">
    <location>
        <begin position="1"/>
        <end position="31"/>
    </location>
</feature>
<organism evidence="13 14">
    <name type="scientific">Myroides indicus</name>
    <dbReference type="NCBI Taxonomy" id="1323422"/>
    <lineage>
        <taxon>Bacteria</taxon>
        <taxon>Pseudomonadati</taxon>
        <taxon>Bacteroidota</taxon>
        <taxon>Flavobacteriia</taxon>
        <taxon>Flavobacteriales</taxon>
        <taxon>Flavobacteriaceae</taxon>
        <taxon>Myroides</taxon>
    </lineage>
</organism>
<evidence type="ECO:0000313" key="13">
    <source>
        <dbReference type="EMBL" id="TDS66220.1"/>
    </source>
</evidence>
<keyword evidence="10" id="KW-0732">Signal</keyword>
<evidence type="ECO:0000256" key="6">
    <source>
        <dbReference type="ARBA" id="ARBA00023136"/>
    </source>
</evidence>
<dbReference type="InterPro" id="IPR023997">
    <property type="entry name" value="TonB-dep_OMP_SusC/RagA_CS"/>
</dbReference>
<dbReference type="Proteomes" id="UP000295215">
    <property type="component" value="Unassembled WGS sequence"/>
</dbReference>
<evidence type="ECO:0000256" key="2">
    <source>
        <dbReference type="ARBA" id="ARBA00022448"/>
    </source>
</evidence>
<gene>
    <name evidence="13" type="ORF">C8P70_101117</name>
</gene>
<feature type="chain" id="PRO_5020206460" evidence="10">
    <location>
        <begin position="32"/>
        <end position="999"/>
    </location>
</feature>
<dbReference type="EMBL" id="SOAG01000001">
    <property type="protein sequence ID" value="TDS66220.1"/>
    <property type="molecule type" value="Genomic_DNA"/>
</dbReference>
<keyword evidence="2 8" id="KW-0813">Transport</keyword>
<sequence length="999" mass="111814">MKTITQPKSKHRFYLLLLILLCSLHSPALFAQQQIRVTGTVKDTDAPLPGVTVWEKDTNNGTLTDENGKYSLQITPGSIVTFSFIGYKTQTHIISGTTLNITLQPDEAVLDEVVINAGYYSVKDRERTGSIARVTAKDIEFQPVVNPLQAIQGRMAGVNITQESGTPGGGFEIQIRGINSLQRTGNVPLYIIDGVPINNDYVTASLSKSILNTGISPLNSINPSDIESIEILKDADATAIYGSRGANGVILITTKKGKAGKTRFTVSSSTAFSKVNRFMKLMNTEQFNQMRDEAFANDGMTEYPPNAYDMNGAWDRNRYTDWQKELIGRTAMSNNLSLGISGGNEYTGFIVSLAHHQSTTVFPTDKGYKRNSASIGFNHRSKDNRFQLGTSTVYSVQSNDLPAVDLTNPALTLAPNAPELYNEDGTLNWQDGTFQNPLAQLNKTYGNETKTLVLNTNLSYNLLSDFYLKLNAGITNNYFDEQVLTPHTIVNPALGHTSERSQSQKSYRSFNSYLIEPQLEWNKKTGVHSFSVLMGSTYQVSNNNGYTLTGKNFSSNALITNISAAKERIINQMNSSEYKYAAVFARVNYSYNNKYIINLTGRRDGSSRFGNNNRFGNFGAIGAAWIFSEENVLKNSRWLSFGKLRASYGTTGSDNVGDYAYLDTYTAGGGYYNSVFGLYPTRLFNPDYHWEKTTKREVSAELNFFHDRIRTSTAYYNNRSSNQLIGLQLPSTTGFNSITANSPATVENSGWEFTLNATPLKTKDWMWEFSFNISFPKNKLIAFPDLEDSTYKNTYVIGKSINLVKLYHYEGIDPETGLYQFTDYNEDGKFTVDDKQIVKELDPKYYGGWQNTLSYKNFTFDFLFQFVKQDNYNLNANYNVPGIALQNAPEVMTNRWSPDNPDAPYGAAATTKNSEAINQMTPFRQSDRTVSDASFIRLKNASLSYVVNLPKAKIESLRLYIQGQNLLTFTHYLGMDPEFINLGYIPPLRTYALGMQLTF</sequence>
<evidence type="ECO:0000259" key="11">
    <source>
        <dbReference type="Pfam" id="PF00593"/>
    </source>
</evidence>
<dbReference type="RefSeq" id="WP_133711404.1">
    <property type="nucleotide sequence ID" value="NZ_SOAG01000001.1"/>
</dbReference>
<evidence type="ECO:0000256" key="1">
    <source>
        <dbReference type="ARBA" id="ARBA00004571"/>
    </source>
</evidence>
<dbReference type="Pfam" id="PF00593">
    <property type="entry name" value="TonB_dep_Rec_b-barrel"/>
    <property type="match status" value="1"/>
</dbReference>
<dbReference type="InterPro" id="IPR036942">
    <property type="entry name" value="Beta-barrel_TonB_sf"/>
</dbReference>
<evidence type="ECO:0000256" key="5">
    <source>
        <dbReference type="ARBA" id="ARBA00023077"/>
    </source>
</evidence>
<keyword evidence="5 9" id="KW-0798">TonB box</keyword>
<dbReference type="SUPFAM" id="SSF49464">
    <property type="entry name" value="Carboxypeptidase regulatory domain-like"/>
    <property type="match status" value="1"/>
</dbReference>
<keyword evidence="7 8" id="KW-0998">Cell outer membrane</keyword>
<evidence type="ECO:0000313" key="14">
    <source>
        <dbReference type="Proteomes" id="UP000295215"/>
    </source>
</evidence>
<feature type="domain" description="TonB-dependent receptor-like beta-barrel" evidence="11">
    <location>
        <begin position="424"/>
        <end position="966"/>
    </location>
</feature>